<dbReference type="PANTHER" id="PTHR47331">
    <property type="entry name" value="PHD-TYPE DOMAIN-CONTAINING PROTEIN"/>
    <property type="match status" value="1"/>
</dbReference>
<accession>A0A3Q0ISN1</accession>
<dbReference type="PaxDb" id="121845-A0A3Q0ISN1"/>
<dbReference type="KEGG" id="dci:113466437"/>
<evidence type="ECO:0000313" key="2">
    <source>
        <dbReference type="RefSeq" id="XP_026677643.1"/>
    </source>
</evidence>
<sequence length="843" mass="93248">MPTDGMEIDPGLAAELKVLTSKKELIFTQMQGIYDLLKKLSDKSTLQTFNRKLHCIDSMRAEFSTLLERINLLEAQIKVGRPTGFSALESMDDMYGAIKQAEVLLKPAPPPPVINVDSGSSSGTQHIKLQRLELPSFNGTLADWPLFFSLFKVNVHDMDIPKSHKLQHLLSHLTGRAQLICAGITPTEDNYDVIWNLLVAKYEDKRCLATNYLDLIFNFKSNKTESGKHLGLFSDQVGAAVAALKALEIPNLEDFILFYIGNSKLDDQSRRLFENSLGPQEIPSFDKLLQFTQNQSKILSRINPGPSGAKADFKPIGSGCSYSSHQGGKGGSSSAYGNKSPVSSSTSKFSHSFFVGNNSCILCEEEHPLFRCSKFLKFSPQDRYVFVKQHALCVNCLGGNHRVLDCPSKHVCTKCRLKHHSLLHFTHNKSVNFVPNHITNGSNESAVQSAQDNEPAKVSLCSQTADCDIGRTTVLLSTVKINIFDVNGVPRQMRFLLDNGSMCNIIDKAALEIIKLPIQQSNTRLTGLGSTSSQVHGQVNFTFASRFDNRAKYTVQALVVDKVVNRLPVHHIDCSKLNYLHNISLSDDEFMVPGPICGVLGSSVFPYVLLGDSISGSIDQPVAVNTKLGHVILGTAPIQCGNGNNSSSVCMFQGSNFDDSLQKFWELENIPPIQNLKMSPDEKACDDIYASEMSRNEAGIYSVPLPFKEDPTQLGDSFFAAKKRFLSLEKKLESSEKLHSDYNKAMSDLIDKGFMQECLDQSDTSGYFIPHHMVEKPDSVSTKLRVVFDASAKTTSGKSLNDLLYSGPKLYSNLFCVLLNFRLFPFALNGDITKMFLQIKGSH</sequence>
<dbReference type="STRING" id="121845.A0A3Q0ISN1"/>
<dbReference type="GeneID" id="113466437"/>
<evidence type="ECO:0000313" key="1">
    <source>
        <dbReference type="Proteomes" id="UP000079169"/>
    </source>
</evidence>
<protein>
    <submittedName>
        <fullName evidence="2">Uncharacterized protein LOC113466437 isoform X1</fullName>
    </submittedName>
</protein>
<dbReference type="Proteomes" id="UP000079169">
    <property type="component" value="Unplaced"/>
</dbReference>
<gene>
    <name evidence="2" type="primary">LOC113466437</name>
</gene>
<keyword evidence="1" id="KW-1185">Reference proteome</keyword>
<dbReference type="PANTHER" id="PTHR47331:SF5">
    <property type="entry name" value="RIBONUCLEASE H"/>
    <property type="match status" value="1"/>
</dbReference>
<proteinExistence type="predicted"/>
<name>A0A3Q0ISN1_DIACI</name>
<dbReference type="InterPro" id="IPR005312">
    <property type="entry name" value="DUF1759"/>
</dbReference>
<dbReference type="AlphaFoldDB" id="A0A3Q0ISN1"/>
<dbReference type="Pfam" id="PF03564">
    <property type="entry name" value="DUF1759"/>
    <property type="match status" value="1"/>
</dbReference>
<dbReference type="RefSeq" id="XP_026677643.1">
    <property type="nucleotide sequence ID" value="XM_026821842.1"/>
</dbReference>
<organism evidence="1 2">
    <name type="scientific">Diaphorina citri</name>
    <name type="common">Asian citrus psyllid</name>
    <dbReference type="NCBI Taxonomy" id="121845"/>
    <lineage>
        <taxon>Eukaryota</taxon>
        <taxon>Metazoa</taxon>
        <taxon>Ecdysozoa</taxon>
        <taxon>Arthropoda</taxon>
        <taxon>Hexapoda</taxon>
        <taxon>Insecta</taxon>
        <taxon>Pterygota</taxon>
        <taxon>Neoptera</taxon>
        <taxon>Paraneoptera</taxon>
        <taxon>Hemiptera</taxon>
        <taxon>Sternorrhyncha</taxon>
        <taxon>Psylloidea</taxon>
        <taxon>Psyllidae</taxon>
        <taxon>Diaphorininae</taxon>
        <taxon>Diaphorina</taxon>
    </lineage>
</organism>
<reference evidence="2" key="1">
    <citation type="submission" date="2025-08" db="UniProtKB">
        <authorList>
            <consortium name="RefSeq"/>
        </authorList>
    </citation>
    <scope>IDENTIFICATION</scope>
</reference>